<evidence type="ECO:0000313" key="4">
    <source>
        <dbReference type="EMBL" id="MQL97011.1"/>
    </source>
</evidence>
<evidence type="ECO:0000313" key="5">
    <source>
        <dbReference type="Proteomes" id="UP000652761"/>
    </source>
</evidence>
<accession>A0A843VJL1</accession>
<dbReference type="InterPro" id="IPR001878">
    <property type="entry name" value="Znf_CCHC"/>
</dbReference>
<feature type="region of interest" description="Disordered" evidence="2">
    <location>
        <begin position="728"/>
        <end position="752"/>
    </location>
</feature>
<gene>
    <name evidence="4" type="ORF">Taro_029700</name>
</gene>
<dbReference type="GO" id="GO:0003676">
    <property type="term" value="F:nucleic acid binding"/>
    <property type="evidence" value="ECO:0007669"/>
    <property type="project" value="InterPro"/>
</dbReference>
<keyword evidence="1" id="KW-0862">Zinc</keyword>
<evidence type="ECO:0000256" key="1">
    <source>
        <dbReference type="PROSITE-ProRule" id="PRU00047"/>
    </source>
</evidence>
<keyword evidence="1" id="KW-0479">Metal-binding</keyword>
<dbReference type="Proteomes" id="UP000652761">
    <property type="component" value="Unassembled WGS sequence"/>
</dbReference>
<dbReference type="Pfam" id="PF05623">
    <property type="entry name" value="DUF789"/>
    <property type="match status" value="1"/>
</dbReference>
<feature type="domain" description="CCHC-type" evidence="3">
    <location>
        <begin position="1360"/>
        <end position="1374"/>
    </location>
</feature>
<evidence type="ECO:0000256" key="2">
    <source>
        <dbReference type="SAM" id="MobiDB-lite"/>
    </source>
</evidence>
<dbReference type="PROSITE" id="PS50158">
    <property type="entry name" value="ZF_CCHC"/>
    <property type="match status" value="1"/>
</dbReference>
<dbReference type="GO" id="GO:0008270">
    <property type="term" value="F:zinc ion binding"/>
    <property type="evidence" value="ECO:0007669"/>
    <property type="project" value="UniProtKB-KW"/>
</dbReference>
<organism evidence="4 5">
    <name type="scientific">Colocasia esculenta</name>
    <name type="common">Wild taro</name>
    <name type="synonym">Arum esculentum</name>
    <dbReference type="NCBI Taxonomy" id="4460"/>
    <lineage>
        <taxon>Eukaryota</taxon>
        <taxon>Viridiplantae</taxon>
        <taxon>Streptophyta</taxon>
        <taxon>Embryophyta</taxon>
        <taxon>Tracheophyta</taxon>
        <taxon>Spermatophyta</taxon>
        <taxon>Magnoliopsida</taxon>
        <taxon>Liliopsida</taxon>
        <taxon>Araceae</taxon>
        <taxon>Aroideae</taxon>
        <taxon>Colocasieae</taxon>
        <taxon>Colocasia</taxon>
    </lineage>
</organism>
<sequence>MPSFVFTERGLSVFSQRAALCEVQRGLGVGNDIVDSKADIANAGVGVGISNAGFRAGNANTDFKVDIGIADSKAGIADSKAGIANADLILPPGLLDNRRKEAPLPFRYPRVPLVFRLLLRRRAGGERCEGLRLPGRDPAVHEHKKIIANAWREEKGPAGCFRFLRRSNYRAARARMSILAAADSLDSVALGISEVYLLVDGRATHVHTRTHVHLTCIRRAFSTVSRAFDSIFGEHVYLAFSNPFAPCATSTVGPDAVFRLPEVRVSAVGGPFKRRSPDCSRLTHGLEPVYLRCSSGEAGVYSRSFPDEFVTRDCTETALALNGSLRRCLVFKVFTLEFDACQKLLLPVALPVHSSEKGIHMSPEVCGNLDNLKQPSPTPSILFKFDPQKEQMIHMANCRTSTKAFVVSGSSRENATRQPRKKNKQCKSVKKFSTLSLQNSVLQKISSCLICDGSNLFIHVALANRNLTVSKPFQRNLNKTKKKGKQYKRLLHWKGSAASGNVSEESVCESSVTSILSLPEEISQDVLSEEPTLSSLVVKVFEKNDNDVRSSAAVKPYVAPVKHIPSTSQMDVTEQIPASSDEVAREDLGCNQNINKCFSADETSEKAISTSRRSPYIDNLGDVSLYSSSNSNNALVLDTVLDSGTGANTACSTVDVESHLFIDKGGRCSYVECATAYNSLQDIGPQCITSNSCRTNHKKPSDYQICDPCSSEDSAFTHNIDDRTRCSTEATSSSTSTSIALSPTKRGRNSRKITGKNTFHKFGNTNAYARTRKEVNHSVWQRVQKNIGQESVLKDPNSFSLQHDIISQVTGSRVEDNASLWSGQRSHGELLDGDPVSMKMIKSAVDTSKHLPKPSGKLVRIIPEKLKTKSLLVPKQALRKESQNSKNDSAHLVKKKNCAVGSSSILDTNTQWSDVHPTEKTSRFRSKPWVKEEVHAKEMTPTLNINDVAQKTGSYVAQNDINLLARAFDSLDMKCTPEASCNTTTVKLDEDMHHSFCHLADKRSAGRKAETGGSHAEHSKQDNNSLPVLQKWVPVGKRAENRSKSKNVFSESIDCFSPELDSMTAKSQYSPHHMQKGHVSPNFCFTQEAVDGGTFSFETDLNKINLVVKEAYKLQIASETFQLANGRPLAAFERLLYSASPVLGQMLGIPSCKYCSQDQLIGDALCQHQVPNISLRNLWQWYEKPGNYGLEVKVEDYFNPKRLGADTFDFRAYFVPYLSAVQLFGLSARCTCRDSCISDGKINKAHEAGSKPQNSSQVISLPMFSLLVPPPHKEVVTQVLDPSFSSFPNDEACNHAICKKCLMAQVILFEYFECDQPQMRRPLFEKEALGMSWPSGANRVRLRGGSFRWSPMAGGLSDPKCFHCGRRGHTRRFCLARGRDGPPVSRRVRPARTFVDVVRGLLEAEDLRNRVEALWGDSWEISKVFPQAFLVVGHDEQEKVAALVDMWIHGSWWWLMLCSE</sequence>
<dbReference type="EMBL" id="NMUH01001990">
    <property type="protein sequence ID" value="MQL97011.1"/>
    <property type="molecule type" value="Genomic_DNA"/>
</dbReference>
<proteinExistence type="predicted"/>
<dbReference type="PANTHER" id="PTHR32010">
    <property type="entry name" value="PHOTOSYSTEM II STABILITY/ASSEMBLY FACTOR HCF136, CHLOROPLASTIC"/>
    <property type="match status" value="1"/>
</dbReference>
<protein>
    <recommendedName>
        <fullName evidence="3">CCHC-type domain-containing protein</fullName>
    </recommendedName>
</protein>
<dbReference type="PANTHER" id="PTHR32010:SF18">
    <property type="entry name" value="DUF789 FAMILY PROTEIN"/>
    <property type="match status" value="1"/>
</dbReference>
<dbReference type="OrthoDB" id="1920576at2759"/>
<dbReference type="InterPro" id="IPR008507">
    <property type="entry name" value="DUF789"/>
</dbReference>
<keyword evidence="5" id="KW-1185">Reference proteome</keyword>
<evidence type="ECO:0000259" key="3">
    <source>
        <dbReference type="PROSITE" id="PS50158"/>
    </source>
</evidence>
<keyword evidence="1" id="KW-0863">Zinc-finger</keyword>
<comment type="caution">
    <text evidence="4">The sequence shown here is derived from an EMBL/GenBank/DDBJ whole genome shotgun (WGS) entry which is preliminary data.</text>
</comment>
<reference evidence="4" key="1">
    <citation type="submission" date="2017-07" db="EMBL/GenBank/DDBJ databases">
        <title>Taro Niue Genome Assembly and Annotation.</title>
        <authorList>
            <person name="Atibalentja N."/>
            <person name="Keating K."/>
            <person name="Fields C.J."/>
        </authorList>
    </citation>
    <scope>NUCLEOTIDE SEQUENCE</scope>
    <source>
        <strain evidence="4">Niue_2</strain>
        <tissue evidence="4">Leaf</tissue>
    </source>
</reference>
<name>A0A843VJL1_COLES</name>
<feature type="compositionally biased region" description="Low complexity" evidence="2">
    <location>
        <begin position="728"/>
        <end position="744"/>
    </location>
</feature>